<dbReference type="AlphaFoldDB" id="E3GX34"/>
<evidence type="ECO:0000313" key="3">
    <source>
        <dbReference type="Proteomes" id="UP000002315"/>
    </source>
</evidence>
<dbReference type="KEGG" id="mfv:Mfer_0120"/>
<protein>
    <submittedName>
        <fullName evidence="2">Alpha-ribazole phosphatase CobZ</fullName>
    </submittedName>
</protein>
<dbReference type="NCBIfam" id="TIGR03161">
    <property type="entry name" value="ribazole_CobZ"/>
    <property type="match status" value="1"/>
</dbReference>
<dbReference type="InterPro" id="IPR007686">
    <property type="entry name" value="YutG/PgpA"/>
</dbReference>
<organism evidence="2 3">
    <name type="scientific">Methanothermus fervidus (strain ATCC 43054 / DSM 2088 / JCM 10308 / V24 S)</name>
    <dbReference type="NCBI Taxonomy" id="523846"/>
    <lineage>
        <taxon>Archaea</taxon>
        <taxon>Methanobacteriati</taxon>
        <taxon>Methanobacteriota</taxon>
        <taxon>Methanomada group</taxon>
        <taxon>Methanobacteria</taxon>
        <taxon>Methanobacteriales</taxon>
        <taxon>Methanothermaceae</taxon>
        <taxon>Methanothermus</taxon>
    </lineage>
</organism>
<sequence length="310" mass="35937">MIKVCKDIDAIPWIKKTKRTIYLYRDKGFSTIGVCDLNMDIENVKKVIYTRKSKLSVDKNTKGCLRGFNNYCLETTKNFNFIVFFNEEEPIFDVMLILNKTLDKREMIKCFKITVETLKNILKEKDFEIRNILIISPVKMQKITTDKIFSKLEDIAEDVFKKVLRKVKTKKIHEYLKDFGISIEKLVDAGMELCVGVETTEKLRNKLKHQINKALDDINVVTLIMAAMRVEEDFHFYRIEGFNIDDDPAYLYTDEVFGMAIANQIAGTKAIFNFKRYDEEKPGIISKLPPLMDDVVAGLIAGCMSKIFEE</sequence>
<evidence type="ECO:0000259" key="1">
    <source>
        <dbReference type="Pfam" id="PF04608"/>
    </source>
</evidence>
<dbReference type="InterPro" id="IPR017577">
    <property type="entry name" value="Ribazole_CobZ"/>
</dbReference>
<dbReference type="InterPro" id="IPR036681">
    <property type="entry name" value="PgpA-like_sf"/>
</dbReference>
<gene>
    <name evidence="2" type="ordered locus">Mfer_0120</name>
</gene>
<accession>E3GX34</accession>
<proteinExistence type="predicted"/>
<dbReference type="Proteomes" id="UP000002315">
    <property type="component" value="Chromosome"/>
</dbReference>
<name>E3GX34_METFV</name>
<dbReference type="EMBL" id="CP002278">
    <property type="protein sequence ID" value="ADP76923.1"/>
    <property type="molecule type" value="Genomic_DNA"/>
</dbReference>
<feature type="domain" description="YutG/PgpA" evidence="1">
    <location>
        <begin position="239"/>
        <end position="307"/>
    </location>
</feature>
<dbReference type="CDD" id="cd06971">
    <property type="entry name" value="PgpA"/>
    <property type="match status" value="1"/>
</dbReference>
<keyword evidence="3" id="KW-1185">Reference proteome</keyword>
<dbReference type="Gene3D" id="1.10.3760.10">
    <property type="entry name" value="PgpA-like"/>
    <property type="match status" value="1"/>
</dbReference>
<dbReference type="Pfam" id="PF04608">
    <property type="entry name" value="PgpA"/>
    <property type="match status" value="1"/>
</dbReference>
<reference evidence="2 3" key="1">
    <citation type="journal article" date="2010" name="Stand. Genomic Sci.">
        <title>Complete genome sequence of Methanothermus fervidus type strain (V24S).</title>
        <authorList>
            <person name="Anderson I."/>
            <person name="Djao O.D."/>
            <person name="Misra M."/>
            <person name="Chertkov O."/>
            <person name="Nolan M."/>
            <person name="Lucas S."/>
            <person name="Lapidus A."/>
            <person name="Del Rio T.G."/>
            <person name="Tice H."/>
            <person name="Cheng J.F."/>
            <person name="Tapia R."/>
            <person name="Han C."/>
            <person name="Goodwin L."/>
            <person name="Pitluck S."/>
            <person name="Liolios K."/>
            <person name="Ivanova N."/>
            <person name="Mavromatis K."/>
            <person name="Mikhailova N."/>
            <person name="Pati A."/>
            <person name="Brambilla E."/>
            <person name="Chen A."/>
            <person name="Palaniappan K."/>
            <person name="Land M."/>
            <person name="Hauser L."/>
            <person name="Chang Y.J."/>
            <person name="Jeffries C.D."/>
            <person name="Sikorski J."/>
            <person name="Spring S."/>
            <person name="Rohde M."/>
            <person name="Eichinger K."/>
            <person name="Huber H."/>
            <person name="Wirth R."/>
            <person name="Goker M."/>
            <person name="Detter J.C."/>
            <person name="Woyke T."/>
            <person name="Bristow J."/>
            <person name="Eisen J.A."/>
            <person name="Markowitz V."/>
            <person name="Hugenholtz P."/>
            <person name="Klenk H.P."/>
            <person name="Kyrpides N.C."/>
        </authorList>
    </citation>
    <scope>NUCLEOTIDE SEQUENCE [LARGE SCALE GENOMIC DNA]</scope>
    <source>
        <strain evidence="3">ATCC 43054 / DSM 2088 / JCM 10308 / V24 S</strain>
    </source>
</reference>
<dbReference type="HOGENOM" id="CLU_064440_0_0_2"/>
<evidence type="ECO:0000313" key="2">
    <source>
        <dbReference type="EMBL" id="ADP76923.1"/>
    </source>
</evidence>
<dbReference type="GO" id="GO:0008962">
    <property type="term" value="F:phosphatidylglycerophosphatase activity"/>
    <property type="evidence" value="ECO:0007669"/>
    <property type="project" value="InterPro"/>
</dbReference>
<dbReference type="GO" id="GO:0006629">
    <property type="term" value="P:lipid metabolic process"/>
    <property type="evidence" value="ECO:0007669"/>
    <property type="project" value="InterPro"/>
</dbReference>
<dbReference type="SUPFAM" id="SSF101307">
    <property type="entry name" value="YutG-like"/>
    <property type="match status" value="1"/>
</dbReference>
<dbReference type="STRING" id="523846.Mfer_0120"/>